<reference evidence="2" key="1">
    <citation type="submission" date="2022-11" db="UniProtKB">
        <authorList>
            <consortium name="WormBaseParasite"/>
        </authorList>
    </citation>
    <scope>IDENTIFICATION</scope>
</reference>
<sequence length="453" mass="50627">MFCGWLFLILPLFCSAAPIKPSIYIPKKDDDKPRNTPINFDGQKWKFKLTNAAQLSAYFISKSPAAVSFDLFVPDPSKLTKHTKIEFAFKNGQNVAFAIRQDGNDFSLYNEQGQNIFASIKPVVSIILFANGTSFFQAGMKNTAINDKTMIPFFDIGNSTFASGFTLTGKNIADFLEVHFKPGNVGFDKNLDPKQPVADAFVGSIGFYVVIVIAVLIVLAIIGGVIGWRSWRKRKVEKRKVLVDDKKIPNNDGKKEFESKSIRKLEEGVANDKPPEATKEAEQKPKVEQKNKENELFTVRQKSGNIGFNKNLDPKQPVADAFVGSIGFYALVVIAVVIVLGIIGGVIGWHSFKKRKVEKRKILVDDKKTPNNDGKKELELKSARKLEEGDANDKRPEATKEAEPKPKVEQKNEGNELFTVRQVDVQFMKSKKFISHIEQPAADRTLMDIPSIQ</sequence>
<evidence type="ECO:0000313" key="1">
    <source>
        <dbReference type="Proteomes" id="UP000887576"/>
    </source>
</evidence>
<accession>A0AC34PYP3</accession>
<name>A0AC34PYP3_9BILA</name>
<protein>
    <submittedName>
        <fullName evidence="2">Uncharacterized protein</fullName>
    </submittedName>
</protein>
<dbReference type="Proteomes" id="UP000887576">
    <property type="component" value="Unplaced"/>
</dbReference>
<dbReference type="WBParaSite" id="JU765_v2.g11277.t1">
    <property type="protein sequence ID" value="JU765_v2.g11277.t1"/>
    <property type="gene ID" value="JU765_v2.g11277"/>
</dbReference>
<organism evidence="1 2">
    <name type="scientific">Panagrolaimus sp. JU765</name>
    <dbReference type="NCBI Taxonomy" id="591449"/>
    <lineage>
        <taxon>Eukaryota</taxon>
        <taxon>Metazoa</taxon>
        <taxon>Ecdysozoa</taxon>
        <taxon>Nematoda</taxon>
        <taxon>Chromadorea</taxon>
        <taxon>Rhabditida</taxon>
        <taxon>Tylenchina</taxon>
        <taxon>Panagrolaimomorpha</taxon>
        <taxon>Panagrolaimoidea</taxon>
        <taxon>Panagrolaimidae</taxon>
        <taxon>Panagrolaimus</taxon>
    </lineage>
</organism>
<evidence type="ECO:0000313" key="2">
    <source>
        <dbReference type="WBParaSite" id="JU765_v2.g11277.t1"/>
    </source>
</evidence>
<proteinExistence type="predicted"/>